<protein>
    <submittedName>
        <fullName evidence="2">Uncharacterized protein</fullName>
    </submittedName>
</protein>
<dbReference type="RefSeq" id="WP_261236681.1">
    <property type="nucleotide sequence ID" value="NZ_JAMXFA010000033.1"/>
</dbReference>
<organism evidence="2 3">
    <name type="scientific">Laspinema olomoucense D3b</name>
    <dbReference type="NCBI Taxonomy" id="2953688"/>
    <lineage>
        <taxon>Bacteria</taxon>
        <taxon>Bacillati</taxon>
        <taxon>Cyanobacteriota</taxon>
        <taxon>Cyanophyceae</taxon>
        <taxon>Oscillatoriophycideae</taxon>
        <taxon>Oscillatoriales</taxon>
        <taxon>Laspinemataceae</taxon>
        <taxon>Laspinema</taxon>
        <taxon>Laspinema olomoucense</taxon>
    </lineage>
</organism>
<feature type="region of interest" description="Disordered" evidence="1">
    <location>
        <begin position="62"/>
        <end position="89"/>
    </location>
</feature>
<gene>
    <name evidence="2" type="ORF">NG792_20710</name>
</gene>
<evidence type="ECO:0000256" key="1">
    <source>
        <dbReference type="SAM" id="MobiDB-lite"/>
    </source>
</evidence>
<evidence type="ECO:0000313" key="2">
    <source>
        <dbReference type="EMBL" id="MCT7980149.1"/>
    </source>
</evidence>
<keyword evidence="3" id="KW-1185">Reference proteome</keyword>
<name>A0ABT2NBS7_9CYAN</name>
<proteinExistence type="predicted"/>
<evidence type="ECO:0000313" key="3">
    <source>
        <dbReference type="Proteomes" id="UP001525961"/>
    </source>
</evidence>
<accession>A0ABT2NBS7</accession>
<reference evidence="2 3" key="1">
    <citation type="journal article" date="2022" name="Front. Microbiol.">
        <title>High genomic differentiation and limited gene flow indicate recent cryptic speciation within the genus Laspinema (cyanobacteria).</title>
        <authorList>
            <person name="Stanojkovic A."/>
            <person name="Skoupy S."/>
            <person name="Skaloud P."/>
            <person name="Dvorak P."/>
        </authorList>
    </citation>
    <scope>NUCLEOTIDE SEQUENCE [LARGE SCALE GENOMIC DNA]</scope>
    <source>
        <strain evidence="2 3">D3b</strain>
    </source>
</reference>
<comment type="caution">
    <text evidence="2">The sequence shown here is derived from an EMBL/GenBank/DDBJ whole genome shotgun (WGS) entry which is preliminary data.</text>
</comment>
<dbReference type="EMBL" id="JAMXFA010000033">
    <property type="protein sequence ID" value="MCT7980149.1"/>
    <property type="molecule type" value="Genomic_DNA"/>
</dbReference>
<dbReference type="Proteomes" id="UP001525961">
    <property type="component" value="Unassembled WGS sequence"/>
</dbReference>
<sequence>MPDASGGACSIQLSHSPKAKLIVAEGGTTRLLFCGFRVFYGDEAIADKPLISRGILGWNPGVGRGDRSVPVRVLDPSQSPPHGGRDLGL</sequence>